<evidence type="ECO:0000313" key="1">
    <source>
        <dbReference type="EMBL" id="ALS22140.1"/>
    </source>
</evidence>
<dbReference type="RefSeq" id="WP_062408461.1">
    <property type="nucleotide sequence ID" value="NZ_CP013652.1"/>
</dbReference>
<reference evidence="1 2" key="2">
    <citation type="journal article" date="2016" name="Genome Announc.">
        <title>Complete Genome Sequences of Two Interactive Moderate Thermophiles, Paenibacillus napthalenovorans 32O-Y and Paenibacillus sp. 32O-W.</title>
        <authorList>
            <person name="Butler R.R.III."/>
            <person name="Wang J."/>
            <person name="Stark B.C."/>
            <person name="Pombert J.F."/>
        </authorList>
    </citation>
    <scope>NUCLEOTIDE SEQUENCE [LARGE SCALE GENOMIC DNA]</scope>
    <source>
        <strain evidence="1 2">32O-Y</strain>
    </source>
</reference>
<dbReference type="Proteomes" id="UP000061660">
    <property type="component" value="Chromosome"/>
</dbReference>
<dbReference type="EMBL" id="CP013652">
    <property type="protein sequence ID" value="ALS22140.1"/>
    <property type="molecule type" value="Genomic_DNA"/>
</dbReference>
<organism evidence="1 2">
    <name type="scientific">Paenibacillus naphthalenovorans</name>
    <dbReference type="NCBI Taxonomy" id="162209"/>
    <lineage>
        <taxon>Bacteria</taxon>
        <taxon>Bacillati</taxon>
        <taxon>Bacillota</taxon>
        <taxon>Bacilli</taxon>
        <taxon>Bacillales</taxon>
        <taxon>Paenibacillaceae</taxon>
        <taxon>Paenibacillus</taxon>
    </lineage>
</organism>
<dbReference type="PATRIC" id="fig|162209.4.peg.1871"/>
<keyword evidence="2" id="KW-1185">Reference proteome</keyword>
<gene>
    <name evidence="1" type="ORF">IJ22_17660</name>
</gene>
<protein>
    <submittedName>
        <fullName evidence="1">Uncharacterized protein</fullName>
    </submittedName>
</protein>
<accession>A0A0U2UG36</accession>
<dbReference type="AlphaFoldDB" id="A0A0U2UG36"/>
<evidence type="ECO:0000313" key="2">
    <source>
        <dbReference type="Proteomes" id="UP000061660"/>
    </source>
</evidence>
<sequence>MKITPKALKQFQELCPLSSSKCNSYHEIEYKIHRCIQLGEIAALNNDGSRQVNYYHLKFTIKGDKVIDIRKDKGGRYVHVSEKAKNEYDIIHSKIMV</sequence>
<dbReference type="OrthoDB" id="2638327at2"/>
<name>A0A0U2UG36_9BACL</name>
<proteinExistence type="predicted"/>
<reference evidence="2" key="1">
    <citation type="submission" date="2015-12" db="EMBL/GenBank/DDBJ databases">
        <title>Complete genome sequences of two moderately thermophilic Paenibacillus species.</title>
        <authorList>
            <person name="Butler R.III."/>
            <person name="Wang J."/>
            <person name="Stark B.C."/>
            <person name="Pombert J.-F."/>
        </authorList>
    </citation>
    <scope>NUCLEOTIDE SEQUENCE [LARGE SCALE GENOMIC DNA]</scope>
    <source>
        <strain evidence="2">32O-Y</strain>
    </source>
</reference>
<dbReference type="KEGG" id="pnp:IJ22_17660"/>